<proteinExistence type="inferred from homology"/>
<evidence type="ECO:0000313" key="17">
    <source>
        <dbReference type="Proteomes" id="UP001652600"/>
    </source>
</evidence>
<evidence type="ECO:0000256" key="3">
    <source>
        <dbReference type="ARBA" id="ARBA00022475"/>
    </source>
</evidence>
<accession>A0A9I9CV60</accession>
<dbReference type="GeneID" id="103486101"/>
<evidence type="ECO:0000256" key="1">
    <source>
        <dbReference type="ARBA" id="ARBA00004251"/>
    </source>
</evidence>
<dbReference type="PANTHER" id="PTHR48063:SF112">
    <property type="entry name" value="RECEPTOR LIKE PROTEIN 30-LIKE"/>
    <property type="match status" value="1"/>
</dbReference>
<dbReference type="RefSeq" id="XP_050944408.1">
    <property type="nucleotide sequence ID" value="XM_051088451.1"/>
</dbReference>
<comment type="similarity">
    <text evidence="2">Belongs to the RLP family.</text>
</comment>
<keyword evidence="10" id="KW-0675">Receptor</keyword>
<evidence type="ECO:0000256" key="13">
    <source>
        <dbReference type="SAM" id="SignalP"/>
    </source>
</evidence>
<dbReference type="GO" id="GO:0005886">
    <property type="term" value="C:plasma membrane"/>
    <property type="evidence" value="ECO:0007669"/>
    <property type="project" value="UniProtKB-SubCell"/>
</dbReference>
<keyword evidence="9 12" id="KW-0472">Membrane</keyword>
<evidence type="ECO:0000256" key="6">
    <source>
        <dbReference type="ARBA" id="ARBA00022729"/>
    </source>
</evidence>
<dbReference type="Proteomes" id="UP001652600">
    <property type="component" value="Chromosome 8"/>
</dbReference>
<dbReference type="SMART" id="SM00365">
    <property type="entry name" value="LRR_SD22"/>
    <property type="match status" value="9"/>
</dbReference>
<evidence type="ECO:0000256" key="7">
    <source>
        <dbReference type="ARBA" id="ARBA00022737"/>
    </source>
</evidence>
<protein>
    <submittedName>
        <fullName evidence="18">Receptor-like protein EIX2</fullName>
    </submittedName>
</protein>
<evidence type="ECO:0000313" key="18">
    <source>
        <dbReference type="RefSeq" id="XP_050944408.1"/>
    </source>
</evidence>
<reference evidence="18" key="2">
    <citation type="submission" date="2025-05" db="UniProtKB">
        <authorList>
            <consortium name="RefSeq"/>
        </authorList>
    </citation>
    <scope>IDENTIFICATION</scope>
    <source>
        <tissue evidence="18">Stem</tissue>
    </source>
</reference>
<dbReference type="GO" id="GO:0006952">
    <property type="term" value="P:defense response"/>
    <property type="evidence" value="ECO:0007669"/>
    <property type="project" value="UniProtKB-ARBA"/>
</dbReference>
<feature type="domain" description="Leucine-rich repeat-containing N-terminal plant-type" evidence="14">
    <location>
        <begin position="30"/>
        <end position="67"/>
    </location>
</feature>
<keyword evidence="5 12" id="KW-0812">Transmembrane</keyword>
<name>A0A9I9CV60_CUCME</name>
<dbReference type="FunFam" id="3.80.10.10:FF:000453">
    <property type="entry name" value="Leucine-rich receptor-like protein kinase family protein"/>
    <property type="match status" value="1"/>
</dbReference>
<dbReference type="Pfam" id="PF08263">
    <property type="entry name" value="LRRNT_2"/>
    <property type="match status" value="1"/>
</dbReference>
<keyword evidence="17" id="KW-1185">Reference proteome</keyword>
<dbReference type="InterPro" id="IPR032675">
    <property type="entry name" value="LRR_dom_sf"/>
</dbReference>
<evidence type="ECO:0000259" key="15">
    <source>
        <dbReference type="Pfam" id="PF23598"/>
    </source>
</evidence>
<dbReference type="InterPro" id="IPR003591">
    <property type="entry name" value="Leu-rich_rpt_typical-subtyp"/>
</dbReference>
<dbReference type="GO" id="GO:0009791">
    <property type="term" value="P:post-embryonic development"/>
    <property type="evidence" value="ECO:0007669"/>
    <property type="project" value="UniProtKB-ARBA"/>
</dbReference>
<reference evidence="16" key="1">
    <citation type="submission" date="2023-03" db="UniProtKB">
        <authorList>
            <consortium name="EnsemblPlants"/>
        </authorList>
    </citation>
    <scope>IDENTIFICATION</scope>
</reference>
<feature type="transmembrane region" description="Helical" evidence="12">
    <location>
        <begin position="934"/>
        <end position="958"/>
    </location>
</feature>
<comment type="subcellular location">
    <subcellularLocation>
        <location evidence="1">Cell membrane</location>
        <topology evidence="1">Single-pass type I membrane protein</topology>
    </subcellularLocation>
</comment>
<dbReference type="InterPro" id="IPR055414">
    <property type="entry name" value="LRR_R13L4/SHOC2-like"/>
</dbReference>
<dbReference type="InterPro" id="IPR046956">
    <property type="entry name" value="RLP23-like"/>
</dbReference>
<evidence type="ECO:0000256" key="4">
    <source>
        <dbReference type="ARBA" id="ARBA00022614"/>
    </source>
</evidence>
<dbReference type="SMR" id="A0A9I9CV60"/>
<feature type="chain" id="PRO_5039927265" evidence="13">
    <location>
        <begin position="27"/>
        <end position="997"/>
    </location>
</feature>
<dbReference type="InterPro" id="IPR001611">
    <property type="entry name" value="Leu-rich_rpt"/>
</dbReference>
<evidence type="ECO:0000313" key="16">
    <source>
        <dbReference type="EnsemblPlants" id="MELO3C008957.2.1"/>
    </source>
</evidence>
<evidence type="ECO:0000256" key="11">
    <source>
        <dbReference type="ARBA" id="ARBA00023180"/>
    </source>
</evidence>
<keyword evidence="4" id="KW-0433">Leucine-rich repeat</keyword>
<evidence type="ECO:0000256" key="12">
    <source>
        <dbReference type="SAM" id="Phobius"/>
    </source>
</evidence>
<keyword evidence="3" id="KW-1003">Cell membrane</keyword>
<feature type="domain" description="Disease resistance R13L4/SHOC-2-like LRR" evidence="15">
    <location>
        <begin position="358"/>
        <end position="533"/>
    </location>
</feature>
<dbReference type="Pfam" id="PF13855">
    <property type="entry name" value="LRR_8"/>
    <property type="match status" value="1"/>
</dbReference>
<dbReference type="Gramene" id="MELO3C008957.2.1">
    <property type="protein sequence ID" value="MELO3C008957.2.1"/>
    <property type="gene ID" value="MELO3C008957.2"/>
</dbReference>
<feature type="signal peptide" evidence="13">
    <location>
        <begin position="1"/>
        <end position="26"/>
    </location>
</feature>
<dbReference type="AlphaFoldDB" id="A0A9I9CV60"/>
<evidence type="ECO:0000256" key="5">
    <source>
        <dbReference type="ARBA" id="ARBA00022692"/>
    </source>
</evidence>
<dbReference type="PANTHER" id="PTHR48063">
    <property type="entry name" value="LRR RECEPTOR-LIKE KINASE"/>
    <property type="match status" value="1"/>
</dbReference>
<dbReference type="FunFam" id="3.80.10.10:FF:000095">
    <property type="entry name" value="LRR receptor-like serine/threonine-protein kinase GSO1"/>
    <property type="match status" value="1"/>
</dbReference>
<dbReference type="GO" id="GO:0051707">
    <property type="term" value="P:response to other organism"/>
    <property type="evidence" value="ECO:0007669"/>
    <property type="project" value="UniProtKB-ARBA"/>
</dbReference>
<keyword evidence="7" id="KW-0677">Repeat</keyword>
<evidence type="ECO:0000259" key="14">
    <source>
        <dbReference type="Pfam" id="PF08263"/>
    </source>
</evidence>
<sequence>MGENNTTLVSLFLIVIMLICSYQASASCINQERESLLRLKASFIDSSNRLSSWKGTDCCKWDGVVCDHITNASHVVKLDLRNYEYSYSSALLSKGVDSSLFELKYLNYLDLSANFFNYTQTPIHFAELLELTYLNLSVTFFNGTIPRSLGNLSKLVVLDFNTQGYLYGSDGYYYPGELIVDGLEWVSSLSSLEYLDLGGVLVPSKSGLDLMKVFNAMPPLLSLKLSSCGLQNTYHHIYAPLNSSFLSKIQHLDLSYNMLDGPIPSILQNMTSMKFLNLYDNRYNSSIPSWLSNLKNLDTLNLGLNFLSSIQGGLSSMVRNNCHLKNVDLSFNHFLNEDVFGSFENLSTGCQEYCLERLDLEHTQLGSHKIPSWLGELRNLKHLNLGNNSLYGPIPSSFGNLSNLEELFISYNMLTGEIPISFGKLSNLMILDLRENNLDGAIPKSFGQLTNLFGLDFSKNDLKGVLSEIHFVNLTRLKYLFMNENGLLSFEMNHNWVPPFQLKIFSVSSILGFGKCEFPRWIGTQKQMSYLNLFNTNVIGPIPTWLRSKNLQFLDLSYNQITGALPNSIDDQMPNLIALIISNAHISGSLPQSLCRLKNLSFLRVSNNRLSGTISSCLSVLDLVILDLSSNNLQGVFPISFQNLSNLEVMNLARNQLEGEPLMAMRSFKFLSVLDLEGNKFCGNIPKWMGRRLHNLQILNLRGNMFNGTIPSTLWLLPRLQILILADNKLVGNIPPNVGNFSASRGPITDDDAVCNPEKDPWALCYVSYITQFIKSSPLNYSYLQLYSMVTIDLSNNNFHGHIPREVVVINGLIGLNLSHNDLSGTIPVEIGRSVALESLDLSFNQLFGSIPNSMSSLNSLGALNLSNNNFSGPIPREGHFSTFNDASSYEGNPYLCGEPLSIICPNENAGEGAIEMNDNVHDNDGYEEDKMDKMWFCIIVMVGFAFGFWVVVGTLILKKSWRHAYFRFVEETKERIHVAMFLNMTKLKQRRRRNMW</sequence>
<dbReference type="InterPro" id="IPR013210">
    <property type="entry name" value="LRR_N_plant-typ"/>
</dbReference>
<gene>
    <name evidence="18" type="primary">LOC103486101</name>
</gene>
<dbReference type="Pfam" id="PF23598">
    <property type="entry name" value="LRR_14"/>
    <property type="match status" value="1"/>
</dbReference>
<dbReference type="Gene3D" id="3.80.10.10">
    <property type="entry name" value="Ribonuclease Inhibitor"/>
    <property type="match status" value="4"/>
</dbReference>
<organism evidence="16">
    <name type="scientific">Cucumis melo</name>
    <name type="common">Muskmelon</name>
    <dbReference type="NCBI Taxonomy" id="3656"/>
    <lineage>
        <taxon>Eukaryota</taxon>
        <taxon>Viridiplantae</taxon>
        <taxon>Streptophyta</taxon>
        <taxon>Embryophyta</taxon>
        <taxon>Tracheophyta</taxon>
        <taxon>Spermatophyta</taxon>
        <taxon>Magnoliopsida</taxon>
        <taxon>eudicotyledons</taxon>
        <taxon>Gunneridae</taxon>
        <taxon>Pentapetalae</taxon>
        <taxon>rosids</taxon>
        <taxon>fabids</taxon>
        <taxon>Cucurbitales</taxon>
        <taxon>Cucurbitaceae</taxon>
        <taxon>Benincaseae</taxon>
        <taxon>Cucumis</taxon>
    </lineage>
</organism>
<dbReference type="Pfam" id="PF00560">
    <property type="entry name" value="LRR_1"/>
    <property type="match status" value="6"/>
</dbReference>
<dbReference type="SMART" id="SM00369">
    <property type="entry name" value="LRR_TYP"/>
    <property type="match status" value="11"/>
</dbReference>
<dbReference type="EnsemblPlants" id="MELO3C008957.2.1">
    <property type="protein sequence ID" value="MELO3C008957.2.1"/>
    <property type="gene ID" value="MELO3C008957.2"/>
</dbReference>
<evidence type="ECO:0000256" key="8">
    <source>
        <dbReference type="ARBA" id="ARBA00022989"/>
    </source>
</evidence>
<dbReference type="FunFam" id="3.80.10.10:FF:000111">
    <property type="entry name" value="LRR receptor-like serine/threonine-protein kinase ERECTA"/>
    <property type="match status" value="1"/>
</dbReference>
<evidence type="ECO:0000256" key="10">
    <source>
        <dbReference type="ARBA" id="ARBA00023170"/>
    </source>
</evidence>
<keyword evidence="6 13" id="KW-0732">Signal</keyword>
<keyword evidence="11" id="KW-0325">Glycoprotein</keyword>
<keyword evidence="8 12" id="KW-1133">Transmembrane helix</keyword>
<dbReference type="SUPFAM" id="SSF52058">
    <property type="entry name" value="L domain-like"/>
    <property type="match status" value="2"/>
</dbReference>
<evidence type="ECO:0000256" key="9">
    <source>
        <dbReference type="ARBA" id="ARBA00023136"/>
    </source>
</evidence>
<evidence type="ECO:0000256" key="2">
    <source>
        <dbReference type="ARBA" id="ARBA00009592"/>
    </source>
</evidence>
<dbReference type="KEGG" id="cmo:103486101"/>